<organism evidence="1 2">
    <name type="scientific">Marine Group I thaumarchaeote</name>
    <dbReference type="NCBI Taxonomy" id="2511932"/>
    <lineage>
        <taxon>Archaea</taxon>
        <taxon>Nitrososphaerota</taxon>
        <taxon>Marine Group I</taxon>
    </lineage>
</organism>
<proteinExistence type="predicted"/>
<comment type="caution">
    <text evidence="1">The sequence shown here is derived from an EMBL/GenBank/DDBJ whole genome shotgun (WGS) entry which is preliminary data.</text>
</comment>
<dbReference type="EMBL" id="JACASV010000026">
    <property type="protein sequence ID" value="NWJ43455.1"/>
    <property type="molecule type" value="Genomic_DNA"/>
</dbReference>
<accession>A0A7K4MPG7</accession>
<reference evidence="1 2" key="1">
    <citation type="journal article" date="2019" name="Environ. Microbiol.">
        <title>Genomics insights into ecotype formation of ammonia-oxidizing archaea in the deep ocean.</title>
        <authorList>
            <person name="Wang Y."/>
            <person name="Huang J.M."/>
            <person name="Cui G.J."/>
            <person name="Nunoura T."/>
            <person name="Takaki Y."/>
            <person name="Li W.L."/>
            <person name="Li J."/>
            <person name="Gao Z.M."/>
            <person name="Takai K."/>
            <person name="Zhang A.Q."/>
            <person name="Stepanauskas R."/>
        </authorList>
    </citation>
    <scope>NUCLEOTIDE SEQUENCE [LARGE SCALE GENOMIC DNA]</scope>
    <source>
        <strain evidence="1 2">L15b</strain>
    </source>
</reference>
<evidence type="ECO:0000313" key="2">
    <source>
        <dbReference type="Proteomes" id="UP000523105"/>
    </source>
</evidence>
<gene>
    <name evidence="1" type="ORF">HX837_04510</name>
</gene>
<name>A0A7K4MPG7_9ARCH</name>
<dbReference type="Proteomes" id="UP000523105">
    <property type="component" value="Unassembled WGS sequence"/>
</dbReference>
<sequence length="99" mass="11508">MKVKNWAWDSASKFLSQIENDLISLKITKSEALTKMQNSEEMLSLEGINSKSDAEEWIDNIHFQYNMLETPRITNSVEVVIDNMKETKLENLLWGDNNE</sequence>
<dbReference type="AlphaFoldDB" id="A0A7K4MPG7"/>
<evidence type="ECO:0000313" key="1">
    <source>
        <dbReference type="EMBL" id="NWJ43455.1"/>
    </source>
</evidence>
<protein>
    <submittedName>
        <fullName evidence="1">Uncharacterized protein</fullName>
    </submittedName>
</protein>